<keyword evidence="3" id="KW-1185">Reference proteome</keyword>
<reference evidence="4" key="1">
    <citation type="submission" date="2017-02" db="UniProtKB">
        <authorList>
            <consortium name="WormBaseParasite"/>
        </authorList>
    </citation>
    <scope>IDENTIFICATION</scope>
</reference>
<sequence>MAANGYFVLTLITTTLGCYQLVLCCAPPGNVAPPANDPSASSTSSKASTSTSTPGVTTSTSSTESSSGGGDAIMMASLNFMPSLTWTYPQSSSSLQNGQSADYEAAKMAIHDSLETSVTDALNEMGLSPLRLSVASDIEPVEGPTAPGCFIVEKGVAIAYATDCSDPATFTPLRMTGQVQVEVSATLTAKQKHDFGMFWFATLFRNNVAILDPIEIN</sequence>
<evidence type="ECO:0000256" key="2">
    <source>
        <dbReference type="SAM" id="SignalP"/>
    </source>
</evidence>
<feature type="signal peptide" evidence="2">
    <location>
        <begin position="1"/>
        <end position="24"/>
    </location>
</feature>
<name>A0A0M3I984_ASCLU</name>
<evidence type="ECO:0000313" key="3">
    <source>
        <dbReference type="Proteomes" id="UP000036681"/>
    </source>
</evidence>
<feature type="compositionally biased region" description="Low complexity" evidence="1">
    <location>
        <begin position="34"/>
        <end position="66"/>
    </location>
</feature>
<evidence type="ECO:0000256" key="1">
    <source>
        <dbReference type="SAM" id="MobiDB-lite"/>
    </source>
</evidence>
<protein>
    <submittedName>
        <fullName evidence="4">Peptidase</fullName>
    </submittedName>
</protein>
<dbReference type="WBParaSite" id="ALUE_0001398601-mRNA-1">
    <property type="protein sequence ID" value="ALUE_0001398601-mRNA-1"/>
    <property type="gene ID" value="ALUE_0001398601"/>
</dbReference>
<proteinExistence type="predicted"/>
<dbReference type="Proteomes" id="UP000036681">
    <property type="component" value="Unplaced"/>
</dbReference>
<keyword evidence="2" id="KW-0732">Signal</keyword>
<dbReference type="AlphaFoldDB" id="A0A0M3I984"/>
<evidence type="ECO:0000313" key="4">
    <source>
        <dbReference type="WBParaSite" id="ALUE_0001398601-mRNA-1"/>
    </source>
</evidence>
<feature type="region of interest" description="Disordered" evidence="1">
    <location>
        <begin position="34"/>
        <end position="69"/>
    </location>
</feature>
<accession>A0A0M3I984</accession>
<feature type="chain" id="PRO_5005656984" evidence="2">
    <location>
        <begin position="25"/>
        <end position="217"/>
    </location>
</feature>
<organism evidence="3 4">
    <name type="scientific">Ascaris lumbricoides</name>
    <name type="common">Giant roundworm</name>
    <dbReference type="NCBI Taxonomy" id="6252"/>
    <lineage>
        <taxon>Eukaryota</taxon>
        <taxon>Metazoa</taxon>
        <taxon>Ecdysozoa</taxon>
        <taxon>Nematoda</taxon>
        <taxon>Chromadorea</taxon>
        <taxon>Rhabditida</taxon>
        <taxon>Spirurina</taxon>
        <taxon>Ascaridomorpha</taxon>
        <taxon>Ascaridoidea</taxon>
        <taxon>Ascarididae</taxon>
        <taxon>Ascaris</taxon>
    </lineage>
</organism>